<comment type="caution">
    <text evidence="1">The sequence shown here is derived from an EMBL/GenBank/DDBJ whole genome shotgun (WGS) entry which is preliminary data.</text>
</comment>
<accession>A0A3D2SJE9</accession>
<gene>
    <name evidence="1" type="ORF">DHW31_09670</name>
</gene>
<feature type="non-terminal residue" evidence="1">
    <location>
        <position position="1"/>
    </location>
</feature>
<dbReference type="AlphaFoldDB" id="A0A3D2SJE9"/>
<dbReference type="EMBL" id="DPVG01000353">
    <property type="protein sequence ID" value="HCK25026.1"/>
    <property type="molecule type" value="Genomic_DNA"/>
</dbReference>
<sequence length="41" mass="4504">IKESVSYIAPVVVYPGEDEMEALAMSAYEALNGILPINDYK</sequence>
<evidence type="ECO:0000313" key="2">
    <source>
        <dbReference type="Proteomes" id="UP000263098"/>
    </source>
</evidence>
<dbReference type="EC" id="2.7.2.7" evidence="1"/>
<reference evidence="1 2" key="1">
    <citation type="journal article" date="2018" name="Nat. Biotechnol.">
        <title>A standardized bacterial taxonomy based on genome phylogeny substantially revises the tree of life.</title>
        <authorList>
            <person name="Parks D.H."/>
            <person name="Chuvochina M."/>
            <person name="Waite D.W."/>
            <person name="Rinke C."/>
            <person name="Skarshewski A."/>
            <person name="Chaumeil P.A."/>
            <person name="Hugenholtz P."/>
        </authorList>
    </citation>
    <scope>NUCLEOTIDE SEQUENCE [LARGE SCALE GENOMIC DNA]</scope>
    <source>
        <strain evidence="1">UBA9667</strain>
    </source>
</reference>
<keyword evidence="1" id="KW-0418">Kinase</keyword>
<dbReference type="GO" id="GO:0047761">
    <property type="term" value="F:butyrate kinase activity"/>
    <property type="evidence" value="ECO:0007669"/>
    <property type="project" value="UniProtKB-EC"/>
</dbReference>
<organism evidence="1 2">
    <name type="scientific">Bacteroides graminisolvens</name>
    <dbReference type="NCBI Taxonomy" id="477666"/>
    <lineage>
        <taxon>Bacteria</taxon>
        <taxon>Pseudomonadati</taxon>
        <taxon>Bacteroidota</taxon>
        <taxon>Bacteroidia</taxon>
        <taxon>Bacteroidales</taxon>
        <taxon>Bacteroidaceae</taxon>
        <taxon>Bacteroides</taxon>
    </lineage>
</organism>
<proteinExistence type="predicted"/>
<name>A0A3D2SJE9_9BACE</name>
<evidence type="ECO:0000313" key="1">
    <source>
        <dbReference type="EMBL" id="HCK25026.1"/>
    </source>
</evidence>
<keyword evidence="1" id="KW-0808">Transferase</keyword>
<dbReference type="Proteomes" id="UP000263098">
    <property type="component" value="Unassembled WGS sequence"/>
</dbReference>
<protein>
    <submittedName>
        <fullName evidence="1">Butyrate kinase</fullName>
        <ecNumber evidence="1">2.7.2.7</ecNumber>
    </submittedName>
</protein>